<proteinExistence type="predicted"/>
<name>A0AAV5AER3_9AGAM</name>
<organism evidence="1 2">
    <name type="scientific">Clathrus columnatus</name>
    <dbReference type="NCBI Taxonomy" id="1419009"/>
    <lineage>
        <taxon>Eukaryota</taxon>
        <taxon>Fungi</taxon>
        <taxon>Dikarya</taxon>
        <taxon>Basidiomycota</taxon>
        <taxon>Agaricomycotina</taxon>
        <taxon>Agaricomycetes</taxon>
        <taxon>Phallomycetidae</taxon>
        <taxon>Phallales</taxon>
        <taxon>Clathraceae</taxon>
        <taxon>Clathrus</taxon>
    </lineage>
</organism>
<dbReference type="Proteomes" id="UP001050691">
    <property type="component" value="Unassembled WGS sequence"/>
</dbReference>
<accession>A0AAV5AER3</accession>
<evidence type="ECO:0000313" key="2">
    <source>
        <dbReference type="Proteomes" id="UP001050691"/>
    </source>
</evidence>
<gene>
    <name evidence="1" type="ORF">Clacol_006388</name>
</gene>
<keyword evidence="2" id="KW-1185">Reference proteome</keyword>
<reference evidence="1" key="1">
    <citation type="submission" date="2021-10" db="EMBL/GenBank/DDBJ databases">
        <title>De novo Genome Assembly of Clathrus columnatus (Basidiomycota, Fungi) Using Illumina and Nanopore Sequence Data.</title>
        <authorList>
            <person name="Ogiso-Tanaka E."/>
            <person name="Itagaki H."/>
            <person name="Hosoya T."/>
            <person name="Hosaka K."/>
        </authorList>
    </citation>
    <scope>NUCLEOTIDE SEQUENCE</scope>
    <source>
        <strain evidence="1">MO-923</strain>
    </source>
</reference>
<dbReference type="AlphaFoldDB" id="A0AAV5AER3"/>
<dbReference type="EMBL" id="BPWL01000007">
    <property type="protein sequence ID" value="GJJ12147.1"/>
    <property type="molecule type" value="Genomic_DNA"/>
</dbReference>
<sequence length="81" mass="8865">MARGGADNDYGAKANQDLIVTRGEASLLKFKNSPDMTDSRVFMDSLTKSTVAVAGGAKRTLRTEDKGQYYSYLTCLCVYEV</sequence>
<comment type="caution">
    <text evidence="1">The sequence shown here is derived from an EMBL/GenBank/DDBJ whole genome shotgun (WGS) entry which is preliminary data.</text>
</comment>
<evidence type="ECO:0000313" key="1">
    <source>
        <dbReference type="EMBL" id="GJJ12147.1"/>
    </source>
</evidence>
<protein>
    <submittedName>
        <fullName evidence="1">Uncharacterized protein</fullName>
    </submittedName>
</protein>